<evidence type="ECO:0008006" key="6">
    <source>
        <dbReference type="Google" id="ProtNLM"/>
    </source>
</evidence>
<comment type="similarity">
    <text evidence="1">Belongs to the trichodiene synthase family.</text>
</comment>
<evidence type="ECO:0000256" key="3">
    <source>
        <dbReference type="SAM" id="MobiDB-lite"/>
    </source>
</evidence>
<keyword evidence="5" id="KW-1185">Reference proteome</keyword>
<proteinExistence type="inferred from homology"/>
<dbReference type="InParanoid" id="A0A401GJ57"/>
<evidence type="ECO:0000256" key="1">
    <source>
        <dbReference type="ARBA" id="ARBA00007946"/>
    </source>
</evidence>
<evidence type="ECO:0000256" key="2">
    <source>
        <dbReference type="ARBA" id="ARBA00023239"/>
    </source>
</evidence>
<keyword evidence="2" id="KW-0456">Lyase</keyword>
<name>A0A401GJ57_9APHY</name>
<dbReference type="SFLD" id="SFLDG01021">
    <property type="entry name" value="Trichodiene_Synthase_Like"/>
    <property type="match status" value="1"/>
</dbReference>
<dbReference type="Pfam" id="PF06330">
    <property type="entry name" value="TRI5"/>
    <property type="match status" value="1"/>
</dbReference>
<feature type="compositionally biased region" description="Polar residues" evidence="3">
    <location>
        <begin position="11"/>
        <end position="20"/>
    </location>
</feature>
<feature type="region of interest" description="Disordered" evidence="3">
    <location>
        <begin position="1"/>
        <end position="20"/>
    </location>
</feature>
<gene>
    <name evidence="4" type="ORF">SCP_0405790</name>
</gene>
<accession>A0A401GJ57</accession>
<organism evidence="4 5">
    <name type="scientific">Sparassis crispa</name>
    <dbReference type="NCBI Taxonomy" id="139825"/>
    <lineage>
        <taxon>Eukaryota</taxon>
        <taxon>Fungi</taxon>
        <taxon>Dikarya</taxon>
        <taxon>Basidiomycota</taxon>
        <taxon>Agaricomycotina</taxon>
        <taxon>Agaricomycetes</taxon>
        <taxon>Polyporales</taxon>
        <taxon>Sparassidaceae</taxon>
        <taxon>Sparassis</taxon>
    </lineage>
</organism>
<dbReference type="SFLD" id="SFLDS00005">
    <property type="entry name" value="Isoprenoid_Synthase_Type_I"/>
    <property type="match status" value="1"/>
</dbReference>
<comment type="caution">
    <text evidence="4">The sequence shown here is derived from an EMBL/GenBank/DDBJ whole genome shotgun (WGS) entry which is preliminary data.</text>
</comment>
<evidence type="ECO:0000313" key="5">
    <source>
        <dbReference type="Proteomes" id="UP000287166"/>
    </source>
</evidence>
<sequence length="327" mass="36347">MALEYNDKSPAPSSQPRQATSAARSKESILALCQEAIRDFFSRINITIPAYLGDPELTSRVKEVIQTWDVDGSIGSPVNTAITLTFTAYNHIANFDTKLQIALFTVIVLSLDDPVVLDSLPSREFHRLFSAGAPEAQSGLLAELTRLLPGMWDHYPRYAASAISTSALDFVNMCILENETKDLVLSADAVPFLVYRRTKSATAEAYAHFIWDKTKFPDVKEYVQAIPDTIVYINHVNDILSFYKEELAGETGNYIGDRALIEGKSSLEILREVIGETAAAAERVRHILGEGEARDAWESFARGYIGVHTCSPRYRLQEVIGSQYIMT</sequence>
<protein>
    <recommendedName>
        <fullName evidence="6">Terpenoid synthase</fullName>
    </recommendedName>
</protein>
<dbReference type="SUPFAM" id="SSF48576">
    <property type="entry name" value="Terpenoid synthases"/>
    <property type="match status" value="1"/>
</dbReference>
<reference evidence="4 5" key="1">
    <citation type="journal article" date="2018" name="Sci. Rep.">
        <title>Genome sequence of the cauliflower mushroom Sparassis crispa (Hanabiratake) and its association with beneficial usage.</title>
        <authorList>
            <person name="Kiyama R."/>
            <person name="Furutani Y."/>
            <person name="Kawaguchi K."/>
            <person name="Nakanishi T."/>
        </authorList>
    </citation>
    <scope>NUCLEOTIDE SEQUENCE [LARGE SCALE GENOMIC DNA]</scope>
</reference>
<dbReference type="Gene3D" id="1.10.600.10">
    <property type="entry name" value="Farnesyl Diphosphate Synthase"/>
    <property type="match status" value="1"/>
</dbReference>
<evidence type="ECO:0000313" key="4">
    <source>
        <dbReference type="EMBL" id="GBE82198.1"/>
    </source>
</evidence>
<dbReference type="InterPro" id="IPR008949">
    <property type="entry name" value="Isoprenoid_synthase_dom_sf"/>
</dbReference>
<dbReference type="EMBL" id="BFAD01000004">
    <property type="protein sequence ID" value="GBE82198.1"/>
    <property type="molecule type" value="Genomic_DNA"/>
</dbReference>
<dbReference type="RefSeq" id="XP_027613111.1">
    <property type="nucleotide sequence ID" value="XM_027757310.1"/>
</dbReference>
<dbReference type="AlphaFoldDB" id="A0A401GJ57"/>
<dbReference type="InterPro" id="IPR024652">
    <property type="entry name" value="Trichodiene_synth"/>
</dbReference>
<dbReference type="GeneID" id="38779115"/>
<dbReference type="GO" id="GO:0016838">
    <property type="term" value="F:carbon-oxygen lyase activity, acting on phosphates"/>
    <property type="evidence" value="ECO:0007669"/>
    <property type="project" value="InterPro"/>
</dbReference>
<dbReference type="Proteomes" id="UP000287166">
    <property type="component" value="Unassembled WGS sequence"/>
</dbReference>
<dbReference type="OrthoDB" id="2998174at2759"/>